<protein>
    <submittedName>
        <fullName evidence="2">ATPase</fullName>
    </submittedName>
</protein>
<evidence type="ECO:0000313" key="3">
    <source>
        <dbReference type="Proteomes" id="UP000189670"/>
    </source>
</evidence>
<dbReference type="PANTHER" id="PTHR33295:SF8">
    <property type="entry name" value="AAA+ ATPASE DOMAIN-CONTAINING PROTEIN"/>
    <property type="match status" value="1"/>
</dbReference>
<dbReference type="Gene3D" id="3.40.50.300">
    <property type="entry name" value="P-loop containing nucleotide triphosphate hydrolases"/>
    <property type="match status" value="1"/>
</dbReference>
<evidence type="ECO:0000313" key="2">
    <source>
        <dbReference type="EMBL" id="ETR70845.1"/>
    </source>
</evidence>
<evidence type="ECO:0000259" key="1">
    <source>
        <dbReference type="Pfam" id="PF13173"/>
    </source>
</evidence>
<organism evidence="2 3">
    <name type="scientific">Candidatus Magnetoglobus multicellularis str. Araruama</name>
    <dbReference type="NCBI Taxonomy" id="890399"/>
    <lineage>
        <taxon>Bacteria</taxon>
        <taxon>Pseudomonadati</taxon>
        <taxon>Thermodesulfobacteriota</taxon>
        <taxon>Desulfobacteria</taxon>
        <taxon>Desulfobacterales</taxon>
        <taxon>Desulfobacteraceae</taxon>
        <taxon>Candidatus Magnetoglobus</taxon>
    </lineage>
</organism>
<dbReference type="Pfam" id="PF13173">
    <property type="entry name" value="AAA_14"/>
    <property type="match status" value="1"/>
</dbReference>
<proteinExistence type="predicted"/>
<dbReference type="PANTHER" id="PTHR33295">
    <property type="entry name" value="ATPASE"/>
    <property type="match status" value="1"/>
</dbReference>
<sequence>MNKETLKYIIQNFHEKGIPFLYERKLKLPLKTKKVIAVIGIRRSGKTYLLFQTIKELMANNVPMDRIIYINFEDDRLFPVQLQSMDHILNAYYEIYPENLTAPKYIFLDEIQHIKNWEKYVRRILDTENITIYITGSSSALITQKISTALRGRVIHYEVFPLSFQEILQIKTFR</sequence>
<dbReference type="InterPro" id="IPR027417">
    <property type="entry name" value="P-loop_NTPase"/>
</dbReference>
<comment type="caution">
    <text evidence="2">The sequence shown here is derived from an EMBL/GenBank/DDBJ whole genome shotgun (WGS) entry which is preliminary data.</text>
</comment>
<name>A0A1V1P811_9BACT</name>
<dbReference type="Proteomes" id="UP000189670">
    <property type="component" value="Unassembled WGS sequence"/>
</dbReference>
<dbReference type="SUPFAM" id="SSF52540">
    <property type="entry name" value="P-loop containing nucleoside triphosphate hydrolases"/>
    <property type="match status" value="1"/>
</dbReference>
<dbReference type="AlphaFoldDB" id="A0A1V1P811"/>
<accession>A0A1V1P811</accession>
<dbReference type="EMBL" id="ATBP01000360">
    <property type="protein sequence ID" value="ETR70845.1"/>
    <property type="molecule type" value="Genomic_DNA"/>
</dbReference>
<dbReference type="InterPro" id="IPR041682">
    <property type="entry name" value="AAA_14"/>
</dbReference>
<reference evidence="3" key="1">
    <citation type="submission" date="2012-11" db="EMBL/GenBank/DDBJ databases">
        <authorList>
            <person name="Lucero-Rivera Y.E."/>
            <person name="Tovar-Ramirez D."/>
        </authorList>
    </citation>
    <scope>NUCLEOTIDE SEQUENCE [LARGE SCALE GENOMIC DNA]</scope>
    <source>
        <strain evidence="3">Araruama</strain>
    </source>
</reference>
<feature type="domain" description="AAA" evidence="1">
    <location>
        <begin position="33"/>
        <end position="168"/>
    </location>
</feature>
<gene>
    <name evidence="2" type="ORF">OMM_02937</name>
</gene>